<feature type="domain" description="NADH:flavin oxidoreductase/NADH oxidase N-terminal" evidence="3">
    <location>
        <begin position="6"/>
        <end position="320"/>
    </location>
</feature>
<comment type="caution">
    <text evidence="4">The sequence shown here is derived from an EMBL/GenBank/DDBJ whole genome shotgun (WGS) entry which is preliminary data.</text>
</comment>
<evidence type="ECO:0000259" key="3">
    <source>
        <dbReference type="Pfam" id="PF00724"/>
    </source>
</evidence>
<sequence>MIHDTLQIKNKTLTTRLVFPPMATHSSAKGHISADLINHYTAIAKNPLVGTIITEHAYVDPTGKVDDKQVSLASDDVLLAQRHLVSSIHAVRPELIVIAQMNHSGAWTNEDPVGYELLSSSDVTCRGRKARALTKEEIKYLVGQYAAAARRVQAAGYDGVEIHCAHAYLLNQFYSPLLNTRTDEYGPQSLENRTRFLLEVVAAVRDAVGPDYLVAVRLGGCDYQPGGSTIEDAAQTAVLLEKAGVDLIDLSGGTCRYIRQDHQEPGYFSDMSAAVKAVVSVPVLVTGGIQTPADAEALLQAGKADLVGVGRALYKNPRWGFNQ</sequence>
<dbReference type="PANTHER" id="PTHR43656">
    <property type="entry name" value="BINDING OXIDOREDUCTASE, PUTATIVE (AFU_ORTHOLOGUE AFUA_2G08260)-RELATED"/>
    <property type="match status" value="1"/>
</dbReference>
<name>A0ABR6VFI3_9FIRM</name>
<dbReference type="Pfam" id="PF00724">
    <property type="entry name" value="Oxidored_FMN"/>
    <property type="match status" value="1"/>
</dbReference>
<gene>
    <name evidence="4" type="ORF">H8J70_02055</name>
</gene>
<evidence type="ECO:0000256" key="1">
    <source>
        <dbReference type="ARBA" id="ARBA00022630"/>
    </source>
</evidence>
<keyword evidence="1" id="KW-0285">Flavoprotein</keyword>
<dbReference type="InterPro" id="IPR001155">
    <property type="entry name" value="OxRdtase_FMN_N"/>
</dbReference>
<keyword evidence="2" id="KW-0560">Oxidoreductase</keyword>
<accession>A0ABR6VFI3</accession>
<dbReference type="InterPro" id="IPR013785">
    <property type="entry name" value="Aldolase_TIM"/>
</dbReference>
<reference evidence="4 5" key="1">
    <citation type="submission" date="2020-08" db="EMBL/GenBank/DDBJ databases">
        <authorList>
            <person name="Liu C."/>
            <person name="Sun Q."/>
        </authorList>
    </citation>
    <scope>NUCLEOTIDE SEQUENCE [LARGE SCALE GENOMIC DNA]</scope>
    <source>
        <strain evidence="4 5">NSJ-59</strain>
    </source>
</reference>
<evidence type="ECO:0000313" key="5">
    <source>
        <dbReference type="Proteomes" id="UP000606870"/>
    </source>
</evidence>
<dbReference type="SUPFAM" id="SSF51395">
    <property type="entry name" value="FMN-linked oxidoreductases"/>
    <property type="match status" value="1"/>
</dbReference>
<keyword evidence="5" id="KW-1185">Reference proteome</keyword>
<protein>
    <submittedName>
        <fullName evidence="4">NADH:flavin oxidoreductase</fullName>
    </submittedName>
</protein>
<dbReference type="PANTHER" id="PTHR43656:SF2">
    <property type="entry name" value="BINDING OXIDOREDUCTASE, PUTATIVE (AFU_ORTHOLOGUE AFUA_2G08260)-RELATED"/>
    <property type="match status" value="1"/>
</dbReference>
<evidence type="ECO:0000256" key="2">
    <source>
        <dbReference type="ARBA" id="ARBA00023002"/>
    </source>
</evidence>
<dbReference type="CDD" id="cd02803">
    <property type="entry name" value="OYE_like_FMN_family"/>
    <property type="match status" value="1"/>
</dbReference>
<dbReference type="Proteomes" id="UP000606870">
    <property type="component" value="Unassembled WGS sequence"/>
</dbReference>
<dbReference type="InterPro" id="IPR051799">
    <property type="entry name" value="NADH_flavin_oxidoreductase"/>
</dbReference>
<dbReference type="EMBL" id="JACOGK010000004">
    <property type="protein sequence ID" value="MBC3536042.1"/>
    <property type="molecule type" value="Genomic_DNA"/>
</dbReference>
<proteinExistence type="predicted"/>
<evidence type="ECO:0000313" key="4">
    <source>
        <dbReference type="EMBL" id="MBC3536042.1"/>
    </source>
</evidence>
<dbReference type="Gene3D" id="3.20.20.70">
    <property type="entry name" value="Aldolase class I"/>
    <property type="match status" value="1"/>
</dbReference>
<dbReference type="RefSeq" id="WP_186502107.1">
    <property type="nucleotide sequence ID" value="NZ_JACOGK010000004.1"/>
</dbReference>
<organism evidence="4 5">
    <name type="scientific">Megasphaera hominis</name>
    <dbReference type="NCBI Taxonomy" id="159836"/>
    <lineage>
        <taxon>Bacteria</taxon>
        <taxon>Bacillati</taxon>
        <taxon>Bacillota</taxon>
        <taxon>Negativicutes</taxon>
        <taxon>Veillonellales</taxon>
        <taxon>Veillonellaceae</taxon>
        <taxon>Megasphaera</taxon>
    </lineage>
</organism>